<dbReference type="InterPro" id="IPR002656">
    <property type="entry name" value="Acyl_transf_3_dom"/>
</dbReference>
<dbReference type="GO" id="GO:0016747">
    <property type="term" value="F:acyltransferase activity, transferring groups other than amino-acyl groups"/>
    <property type="evidence" value="ECO:0007669"/>
    <property type="project" value="InterPro"/>
</dbReference>
<accession>A0A1H1FKK0</accession>
<dbReference type="EMBL" id="FNKX01000001">
    <property type="protein sequence ID" value="SDR01259.1"/>
    <property type="molecule type" value="Genomic_DNA"/>
</dbReference>
<dbReference type="PANTHER" id="PTHR23028:SF131">
    <property type="entry name" value="BLR2367 PROTEIN"/>
    <property type="match status" value="1"/>
</dbReference>
<feature type="transmembrane region" description="Helical" evidence="1">
    <location>
        <begin position="169"/>
        <end position="186"/>
    </location>
</feature>
<feature type="transmembrane region" description="Helical" evidence="1">
    <location>
        <begin position="12"/>
        <end position="37"/>
    </location>
</feature>
<dbReference type="Pfam" id="PF01757">
    <property type="entry name" value="Acyl_transf_3"/>
    <property type="match status" value="1"/>
</dbReference>
<dbReference type="RefSeq" id="WP_090803589.1">
    <property type="nucleotide sequence ID" value="NZ_FNKX01000001.1"/>
</dbReference>
<feature type="transmembrane region" description="Helical" evidence="1">
    <location>
        <begin position="49"/>
        <end position="69"/>
    </location>
</feature>
<reference evidence="4" key="1">
    <citation type="submission" date="2016-10" db="EMBL/GenBank/DDBJ databases">
        <authorList>
            <person name="Varghese N."/>
            <person name="Submissions S."/>
        </authorList>
    </citation>
    <scope>NUCLEOTIDE SEQUENCE [LARGE SCALE GENOMIC DNA]</scope>
    <source>
        <strain evidence="4">DUS833</strain>
    </source>
</reference>
<dbReference type="GO" id="GO:0016020">
    <property type="term" value="C:membrane"/>
    <property type="evidence" value="ECO:0007669"/>
    <property type="project" value="TreeGrafter"/>
</dbReference>
<feature type="transmembrane region" description="Helical" evidence="1">
    <location>
        <begin position="192"/>
        <end position="214"/>
    </location>
</feature>
<name>A0A1H1FKK0_9BURK</name>
<dbReference type="PANTHER" id="PTHR23028">
    <property type="entry name" value="ACETYLTRANSFERASE"/>
    <property type="match status" value="1"/>
</dbReference>
<dbReference type="AlphaFoldDB" id="A0A1H1FKK0"/>
<dbReference type="InterPro" id="IPR050879">
    <property type="entry name" value="Acyltransferase_3"/>
</dbReference>
<keyword evidence="1" id="KW-0812">Transmembrane</keyword>
<protein>
    <recommendedName>
        <fullName evidence="2">Acyltransferase 3 domain-containing protein</fullName>
    </recommendedName>
</protein>
<feature type="transmembrane region" description="Helical" evidence="1">
    <location>
        <begin position="314"/>
        <end position="332"/>
    </location>
</feature>
<feature type="transmembrane region" description="Helical" evidence="1">
    <location>
        <begin position="221"/>
        <end position="241"/>
    </location>
</feature>
<evidence type="ECO:0000313" key="3">
    <source>
        <dbReference type="EMBL" id="SDR01259.1"/>
    </source>
</evidence>
<dbReference type="Proteomes" id="UP000199365">
    <property type="component" value="Unassembled WGS sequence"/>
</dbReference>
<gene>
    <name evidence="3" type="ORF">SAMN05445850_2448</name>
</gene>
<evidence type="ECO:0000313" key="4">
    <source>
        <dbReference type="Proteomes" id="UP000199365"/>
    </source>
</evidence>
<feature type="transmembrane region" description="Helical" evidence="1">
    <location>
        <begin position="284"/>
        <end position="302"/>
    </location>
</feature>
<evidence type="ECO:0000256" key="1">
    <source>
        <dbReference type="SAM" id="Phobius"/>
    </source>
</evidence>
<feature type="transmembrane region" description="Helical" evidence="1">
    <location>
        <begin position="247"/>
        <end position="264"/>
    </location>
</feature>
<dbReference type="STRING" id="157910.SAMN05445850_2448"/>
<dbReference type="GO" id="GO:0000271">
    <property type="term" value="P:polysaccharide biosynthetic process"/>
    <property type="evidence" value="ECO:0007669"/>
    <property type="project" value="TreeGrafter"/>
</dbReference>
<sequence>MTGIRKYRSIQALRALAALGVVAFHTDGIVAAHGWLVHVFPRVSRYGEIGVDVFFVISGFVMVLVTQGLPPGIQSARSFICARIARVVPLYWILTALFIALVASVPGVSEAFGHARVSAWHALSSFLFLPSMSWTGMAAPVLGVGWTLNYEMWFYGVFAAAMCVTRRRLLAVGAFLLLTSALHLLPGEGVAFAFYTNPLVLEFVFGCCFGAWYATGRTVPVAAAAGLLVAVAAAGVFAPRLTDANRFLVFGLPALAVVVAGLSVESKVRWNRWLERIGDASYSLYLTHLLAMPVVVGFMQMIDVRHRLPGDLVGGAVVVASTAVALGSYRWVERPASRAVASWIAGLSWGSAVAGAKR</sequence>
<proteinExistence type="predicted"/>
<evidence type="ECO:0000259" key="2">
    <source>
        <dbReference type="Pfam" id="PF01757"/>
    </source>
</evidence>
<feature type="transmembrane region" description="Helical" evidence="1">
    <location>
        <begin position="128"/>
        <end position="148"/>
    </location>
</feature>
<keyword evidence="4" id="KW-1185">Reference proteome</keyword>
<feature type="domain" description="Acyltransferase 3" evidence="2">
    <location>
        <begin position="9"/>
        <end position="322"/>
    </location>
</feature>
<keyword evidence="1" id="KW-1133">Transmembrane helix</keyword>
<organism evidence="3 4">
    <name type="scientific">Paraburkholderia tuberum</name>
    <dbReference type="NCBI Taxonomy" id="157910"/>
    <lineage>
        <taxon>Bacteria</taxon>
        <taxon>Pseudomonadati</taxon>
        <taxon>Pseudomonadota</taxon>
        <taxon>Betaproteobacteria</taxon>
        <taxon>Burkholderiales</taxon>
        <taxon>Burkholderiaceae</taxon>
        <taxon>Paraburkholderia</taxon>
    </lineage>
</organism>
<feature type="transmembrane region" description="Helical" evidence="1">
    <location>
        <begin position="90"/>
        <end position="108"/>
    </location>
</feature>
<keyword evidence="1" id="KW-0472">Membrane</keyword>